<sequence length="187" mass="22905">MRYNLEKRNRFAMRTLDAFSSTMFDLLETKSFETIMVSELCSLSNYPRATFYNYFEDKYDLLEYCWDILKSKVRLYDFKDLETDHRIYEVFGRIYDFFEQRQERLFRILVHNSLEGELYTRFKQYVKVQILEIMDTIDFSDHNGLPNRLWAEHYCNTILLVLEHSFLKEQRIDKETAVSYLRILLQK</sequence>
<dbReference type="AlphaFoldDB" id="A0A380LI24"/>
<dbReference type="STRING" id="1123313.GCA_000420345_00031"/>
<evidence type="ECO:0000313" key="1">
    <source>
        <dbReference type="EMBL" id="MDB7981423.1"/>
    </source>
</evidence>
<evidence type="ECO:0000313" key="3">
    <source>
        <dbReference type="EMBL" id="SUO03554.1"/>
    </source>
</evidence>
<evidence type="ECO:0000313" key="2">
    <source>
        <dbReference type="EMBL" id="RGD76508.1"/>
    </source>
</evidence>
<dbReference type="EMBL" id="UHFX01000003">
    <property type="protein sequence ID" value="SUO03554.1"/>
    <property type="molecule type" value="Genomic_DNA"/>
</dbReference>
<accession>A0A380LI24</accession>
<reference evidence="3 4" key="1">
    <citation type="submission" date="2018-06" db="EMBL/GenBank/DDBJ databases">
        <authorList>
            <consortium name="Pathogen Informatics"/>
            <person name="Doyle S."/>
        </authorList>
    </citation>
    <scope>NUCLEOTIDE SEQUENCE [LARGE SCALE GENOMIC DNA]</scope>
    <source>
        <strain evidence="3 4">NCTC11087</strain>
    </source>
</reference>
<reference evidence="2 5" key="2">
    <citation type="submission" date="2018-08" db="EMBL/GenBank/DDBJ databases">
        <title>A genome reference for cultivated species of the human gut microbiota.</title>
        <authorList>
            <person name="Zou Y."/>
            <person name="Xue W."/>
            <person name="Luo G."/>
        </authorList>
    </citation>
    <scope>NUCLEOTIDE SEQUENCE [LARGE SCALE GENOMIC DNA]</scope>
    <source>
        <strain evidence="2 5">TF08-11</strain>
    </source>
</reference>
<dbReference type="Proteomes" id="UP000260721">
    <property type="component" value="Unassembled WGS sequence"/>
</dbReference>
<dbReference type="EMBL" id="QUSK01000012">
    <property type="protein sequence ID" value="RGD76508.1"/>
    <property type="molecule type" value="Genomic_DNA"/>
</dbReference>
<keyword evidence="4" id="KW-1185">Reference proteome</keyword>
<dbReference type="OrthoDB" id="9810250at2"/>
<dbReference type="GeneID" id="77461406"/>
<evidence type="ECO:0000313" key="4">
    <source>
        <dbReference type="Proteomes" id="UP000255523"/>
    </source>
</evidence>
<proteinExistence type="predicted"/>
<protein>
    <submittedName>
        <fullName evidence="3">TetR family transcriptional regulator</fullName>
    </submittedName>
    <submittedName>
        <fullName evidence="1">TetR/AcrR family transcriptional regulator</fullName>
    </submittedName>
</protein>
<dbReference type="EMBL" id="JAQLXO010000001">
    <property type="protein sequence ID" value="MDB7981423.1"/>
    <property type="molecule type" value="Genomic_DNA"/>
</dbReference>
<dbReference type="Gene3D" id="1.10.357.10">
    <property type="entry name" value="Tetracycline Repressor, domain 2"/>
    <property type="match status" value="1"/>
</dbReference>
<gene>
    <name evidence="2" type="ORF">DXC78_06510</name>
    <name evidence="3" type="ORF">NCTC11087_00418</name>
    <name evidence="1" type="ORF">PND82_01140</name>
</gene>
<evidence type="ECO:0000313" key="5">
    <source>
        <dbReference type="Proteomes" id="UP000260721"/>
    </source>
</evidence>
<reference evidence="1" key="3">
    <citation type="submission" date="2023-01" db="EMBL/GenBank/DDBJ databases">
        <title>Human gut microbiome strain richness.</title>
        <authorList>
            <person name="Chen-Liaw A."/>
        </authorList>
    </citation>
    <scope>NUCLEOTIDE SEQUENCE</scope>
    <source>
        <strain evidence="1">D8_m1001271B151109d0_201107</strain>
    </source>
</reference>
<name>A0A380LI24_9FIRM</name>
<dbReference type="SUPFAM" id="SSF46689">
    <property type="entry name" value="Homeodomain-like"/>
    <property type="match status" value="1"/>
</dbReference>
<dbReference type="InterPro" id="IPR050624">
    <property type="entry name" value="HTH-type_Tx_Regulator"/>
</dbReference>
<dbReference type="Proteomes" id="UP000255523">
    <property type="component" value="Unassembled WGS sequence"/>
</dbReference>
<organism evidence="3 4">
    <name type="scientific">Faecalicoccus pleomorphus</name>
    <dbReference type="NCBI Taxonomy" id="1323"/>
    <lineage>
        <taxon>Bacteria</taxon>
        <taxon>Bacillati</taxon>
        <taxon>Bacillota</taxon>
        <taxon>Erysipelotrichia</taxon>
        <taxon>Erysipelotrichales</taxon>
        <taxon>Erysipelotrichaceae</taxon>
        <taxon>Faecalicoccus</taxon>
    </lineage>
</organism>
<dbReference type="PANTHER" id="PTHR43479:SF7">
    <property type="entry name" value="TETR-FAMILY TRANSCRIPTIONAL REGULATOR"/>
    <property type="match status" value="1"/>
</dbReference>
<dbReference type="RefSeq" id="WP_022788931.1">
    <property type="nucleotide sequence ID" value="NZ_CALVFN010000002.1"/>
</dbReference>
<dbReference type="PANTHER" id="PTHR43479">
    <property type="entry name" value="ACREF/ENVCD OPERON REPRESSOR-RELATED"/>
    <property type="match status" value="1"/>
</dbReference>
<dbReference type="Proteomes" id="UP001212981">
    <property type="component" value="Unassembled WGS sequence"/>
</dbReference>
<dbReference type="InterPro" id="IPR009057">
    <property type="entry name" value="Homeodomain-like_sf"/>
</dbReference>